<dbReference type="FunCoup" id="A0A1Q3CC58">
    <property type="interactions" value="1208"/>
</dbReference>
<comment type="similarity">
    <text evidence="2">Belongs to the IF-3 family.</text>
</comment>
<keyword evidence="5" id="KW-0934">Plastid</keyword>
<accession>A0A1Q3CC58</accession>
<dbReference type="InterPro" id="IPR019814">
    <property type="entry name" value="Translation_initiation_fac_3_N"/>
</dbReference>
<dbReference type="InterPro" id="IPR001288">
    <property type="entry name" value="Translation_initiation_fac_3"/>
</dbReference>
<keyword evidence="7" id="KW-0809">Transit peptide</keyword>
<gene>
    <name evidence="12" type="ORF">CFOL_v3_21179</name>
</gene>
<dbReference type="NCBIfam" id="TIGR00168">
    <property type="entry name" value="infC"/>
    <property type="match status" value="1"/>
</dbReference>
<dbReference type="Pfam" id="PF05198">
    <property type="entry name" value="IF3_N"/>
    <property type="match status" value="1"/>
</dbReference>
<dbReference type="AlphaFoldDB" id="A0A1Q3CC58"/>
<organism evidence="12 13">
    <name type="scientific">Cephalotus follicularis</name>
    <name type="common">Albany pitcher plant</name>
    <dbReference type="NCBI Taxonomy" id="3775"/>
    <lineage>
        <taxon>Eukaryota</taxon>
        <taxon>Viridiplantae</taxon>
        <taxon>Streptophyta</taxon>
        <taxon>Embryophyta</taxon>
        <taxon>Tracheophyta</taxon>
        <taxon>Spermatophyta</taxon>
        <taxon>Magnoliopsida</taxon>
        <taxon>eudicotyledons</taxon>
        <taxon>Gunneridae</taxon>
        <taxon>Pentapetalae</taxon>
        <taxon>rosids</taxon>
        <taxon>fabids</taxon>
        <taxon>Oxalidales</taxon>
        <taxon>Cephalotaceae</taxon>
        <taxon>Cephalotus</taxon>
    </lineage>
</organism>
<dbReference type="SUPFAM" id="SSF55200">
    <property type="entry name" value="Translation initiation factor IF3, C-terminal domain"/>
    <property type="match status" value="1"/>
</dbReference>
<dbReference type="STRING" id="3775.A0A1Q3CC58"/>
<feature type="region of interest" description="Disordered" evidence="9">
    <location>
        <begin position="1"/>
        <end position="20"/>
    </location>
</feature>
<proteinExistence type="inferred from homology"/>
<keyword evidence="13" id="KW-1185">Reference proteome</keyword>
<evidence type="ECO:0000256" key="6">
    <source>
        <dbReference type="ARBA" id="ARBA00022917"/>
    </source>
</evidence>
<protein>
    <submittedName>
        <fullName evidence="12">IF3_C domain-containing protein/IF3_N domain-containing protein</fullName>
    </submittedName>
</protein>
<comment type="caution">
    <text evidence="12">The sequence shown here is derived from an EMBL/GenBank/DDBJ whole genome shotgun (WGS) entry which is preliminary data.</text>
</comment>
<evidence type="ECO:0000259" key="10">
    <source>
        <dbReference type="Pfam" id="PF00707"/>
    </source>
</evidence>
<dbReference type="HAMAP" id="MF_00080">
    <property type="entry name" value="IF_3"/>
    <property type="match status" value="1"/>
</dbReference>
<evidence type="ECO:0000256" key="3">
    <source>
        <dbReference type="ARBA" id="ARBA00022528"/>
    </source>
</evidence>
<keyword evidence="6" id="KW-0648">Protein biosynthesis</keyword>
<evidence type="ECO:0000256" key="1">
    <source>
        <dbReference type="ARBA" id="ARBA00004229"/>
    </source>
</evidence>
<dbReference type="Gene3D" id="3.30.110.10">
    <property type="entry name" value="Translation initiation factor 3 (IF-3), C-terminal domain"/>
    <property type="match status" value="1"/>
</dbReference>
<evidence type="ECO:0000313" key="12">
    <source>
        <dbReference type="EMBL" id="GAV77708.1"/>
    </source>
</evidence>
<reference evidence="13" key="1">
    <citation type="submission" date="2016-04" db="EMBL/GenBank/DDBJ databases">
        <title>Cephalotus genome sequencing.</title>
        <authorList>
            <person name="Fukushima K."/>
            <person name="Hasebe M."/>
            <person name="Fang X."/>
        </authorList>
    </citation>
    <scope>NUCLEOTIDE SEQUENCE [LARGE SCALE GENOMIC DNA]</scope>
    <source>
        <strain evidence="13">cv. St1</strain>
    </source>
</reference>
<dbReference type="EMBL" id="BDDD01001661">
    <property type="protein sequence ID" value="GAV77708.1"/>
    <property type="molecule type" value="Genomic_DNA"/>
</dbReference>
<keyword evidence="4" id="KW-0396">Initiation factor</keyword>
<feature type="domain" description="Translation initiation factor 3 C-terminal" evidence="10">
    <location>
        <begin position="168"/>
        <end position="251"/>
    </location>
</feature>
<evidence type="ECO:0000313" key="13">
    <source>
        <dbReference type="Proteomes" id="UP000187406"/>
    </source>
</evidence>
<evidence type="ECO:0000256" key="9">
    <source>
        <dbReference type="SAM" id="MobiDB-lite"/>
    </source>
</evidence>
<name>A0A1Q3CC58_CEPFO</name>
<dbReference type="PANTHER" id="PTHR10938:SF0">
    <property type="entry name" value="TRANSLATION INITIATION FACTOR IF-3, MITOCHONDRIAL"/>
    <property type="match status" value="1"/>
</dbReference>
<comment type="subcellular location">
    <subcellularLocation>
        <location evidence="1">Plastid</location>
        <location evidence="1">Chloroplast</location>
    </subcellularLocation>
</comment>
<dbReference type="InParanoid" id="A0A1Q3CC58"/>
<evidence type="ECO:0000256" key="4">
    <source>
        <dbReference type="ARBA" id="ARBA00022540"/>
    </source>
</evidence>
<dbReference type="InterPro" id="IPR019815">
    <property type="entry name" value="Translation_initiation_fac_3_C"/>
</dbReference>
<dbReference type="Pfam" id="PF00707">
    <property type="entry name" value="IF3_C"/>
    <property type="match status" value="1"/>
</dbReference>
<dbReference type="PANTHER" id="PTHR10938">
    <property type="entry name" value="TRANSLATION INITIATION FACTOR IF-3"/>
    <property type="match status" value="1"/>
</dbReference>
<evidence type="ECO:0000256" key="8">
    <source>
        <dbReference type="ARBA" id="ARBA00057772"/>
    </source>
</evidence>
<dbReference type="GO" id="GO:0003729">
    <property type="term" value="F:mRNA binding"/>
    <property type="evidence" value="ECO:0007669"/>
    <property type="project" value="UniProtKB-ARBA"/>
</dbReference>
<evidence type="ECO:0000256" key="2">
    <source>
        <dbReference type="ARBA" id="ARBA00005439"/>
    </source>
</evidence>
<dbReference type="Proteomes" id="UP000187406">
    <property type="component" value="Unassembled WGS sequence"/>
</dbReference>
<dbReference type="OrthoDB" id="21573at2759"/>
<evidence type="ECO:0000256" key="7">
    <source>
        <dbReference type="ARBA" id="ARBA00022946"/>
    </source>
</evidence>
<dbReference type="InterPro" id="IPR036787">
    <property type="entry name" value="T_IF-3_N_sf"/>
</dbReference>
<dbReference type="SUPFAM" id="SSF54364">
    <property type="entry name" value="Translation initiation factor IF3, N-terminal domain"/>
    <property type="match status" value="1"/>
</dbReference>
<comment type="function">
    <text evidence="8">Chloroplast translation initiation factor that is essential for the coordination of leaf and chloroplast development. IF-3 binds to the 30S ribosomal subunit and shifts the equilibrium between 70S ribosomes and their 50S and 30S subunits in favor of the free subunits, thus enhancing the availability of 30S subunits on which protein synthesis initiation begins.</text>
</comment>
<dbReference type="FunFam" id="3.30.110.10:FF:000003">
    <property type="entry name" value="Translation initiation factor IF-3"/>
    <property type="match status" value="1"/>
</dbReference>
<evidence type="ECO:0000259" key="11">
    <source>
        <dbReference type="Pfam" id="PF05198"/>
    </source>
</evidence>
<sequence>MARVTTSFSSNPLLTKTSSSPPFYTESKLLGLHFRNPNLTKTESFISLSHIPSSFTINARYGGGGPRPSGMGDSRRSRQAVPELDQALDISSIRSANVRLIDEKQNMVGVVSKSGAIQMAEEAELDLVILTPNADPPVVGIMDYSKYRYEQQKRKREQQKKSAATRMDLKELKMGYNIDQHDYDVRLRAAQKFLKDGDKVKVIVNLKGRENDFRNIAIELIKRFQNDVGELATEESKSFRERNMFITLVPNKAVQQKGQELPKKRQSSVVNEISAGV</sequence>
<dbReference type="InterPro" id="IPR036788">
    <property type="entry name" value="T_IF-3_C_sf"/>
</dbReference>
<feature type="domain" description="Translation initiation factor 3 N-terminal" evidence="11">
    <location>
        <begin position="92"/>
        <end position="158"/>
    </location>
</feature>
<dbReference type="Gene3D" id="3.10.20.80">
    <property type="entry name" value="Translation initiation factor 3 (IF-3), N-terminal domain"/>
    <property type="match status" value="1"/>
</dbReference>
<evidence type="ECO:0000256" key="5">
    <source>
        <dbReference type="ARBA" id="ARBA00022640"/>
    </source>
</evidence>
<keyword evidence="3" id="KW-0150">Chloroplast</keyword>
<feature type="region of interest" description="Disordered" evidence="9">
    <location>
        <begin position="62"/>
        <end position="83"/>
    </location>
</feature>
<dbReference type="GO" id="GO:0003743">
    <property type="term" value="F:translation initiation factor activity"/>
    <property type="evidence" value="ECO:0007669"/>
    <property type="project" value="UniProtKB-KW"/>
</dbReference>
<dbReference type="FunFam" id="3.10.20.80:FF:000003">
    <property type="entry name" value="Translation initiation factor IF-3"/>
    <property type="match status" value="1"/>
</dbReference>
<dbReference type="GO" id="GO:0032790">
    <property type="term" value="P:ribosome disassembly"/>
    <property type="evidence" value="ECO:0007669"/>
    <property type="project" value="TreeGrafter"/>
</dbReference>
<feature type="region of interest" description="Disordered" evidence="9">
    <location>
        <begin position="257"/>
        <end position="277"/>
    </location>
</feature>
<dbReference type="GO" id="GO:0043022">
    <property type="term" value="F:ribosome binding"/>
    <property type="evidence" value="ECO:0007669"/>
    <property type="project" value="TreeGrafter"/>
</dbReference>
<dbReference type="GO" id="GO:0009507">
    <property type="term" value="C:chloroplast"/>
    <property type="evidence" value="ECO:0007669"/>
    <property type="project" value="UniProtKB-SubCell"/>
</dbReference>